<comment type="caution">
    <text evidence="2">The sequence shown here is derived from an EMBL/GenBank/DDBJ whole genome shotgun (WGS) entry which is preliminary data.</text>
</comment>
<dbReference type="Pfam" id="PF03960">
    <property type="entry name" value="ArsC"/>
    <property type="match status" value="1"/>
</dbReference>
<accession>A0A2T5GDQ2</accession>
<dbReference type="InterPro" id="IPR006504">
    <property type="entry name" value="Tscrpt_reg_Spx/MgsR"/>
</dbReference>
<reference evidence="2 3" key="1">
    <citation type="submission" date="2017-08" db="EMBL/GenBank/DDBJ databases">
        <title>Burning lignite coal seam in the remote Altai Mountains harbors a hydrogen-driven thermophilic microbial community.</title>
        <authorList>
            <person name="Kadnikov V.V."/>
            <person name="Mardanov A.V."/>
            <person name="Ivasenko D."/>
            <person name="Beletsky A.V."/>
            <person name="Karnachuk O.V."/>
            <person name="Ravin N.V."/>
        </authorList>
    </citation>
    <scope>NUCLEOTIDE SEQUENCE [LARGE SCALE GENOMIC DNA]</scope>
    <source>
        <strain evidence="2">AL33</strain>
    </source>
</reference>
<organism evidence="2 3">
    <name type="scientific">Hydrogenibacillus schlegelii</name>
    <name type="common">Bacillus schlegelii</name>
    <dbReference type="NCBI Taxonomy" id="1484"/>
    <lineage>
        <taxon>Bacteria</taxon>
        <taxon>Bacillati</taxon>
        <taxon>Bacillota</taxon>
        <taxon>Bacilli</taxon>
        <taxon>Bacillales</taxon>
        <taxon>Bacillales Family X. Incertae Sedis</taxon>
        <taxon>Hydrogenibacillus</taxon>
    </lineage>
</organism>
<name>A0A2T5GDQ2_HYDSH</name>
<proteinExistence type="inferred from homology"/>
<dbReference type="SUPFAM" id="SSF52833">
    <property type="entry name" value="Thioredoxin-like"/>
    <property type="match status" value="1"/>
</dbReference>
<dbReference type="PANTHER" id="PTHR30041:SF8">
    <property type="entry name" value="PROTEIN YFFB"/>
    <property type="match status" value="1"/>
</dbReference>
<sequence length="146" mass="16961">MPERWSHAGKVIEYRREEAERRTSVLTLYHYPKCATSRKGKAWLDRHGLSYRIVDIVAETPDIETLRDLWQKSGLPLDRWFNPSSGLYRELGLKDRLPSMSDDEKLRLLAAHGKLIRRPVITDGKRVTIGFDEATMERVWLRGEGA</sequence>
<dbReference type="PANTHER" id="PTHR30041">
    <property type="entry name" value="ARSENATE REDUCTASE"/>
    <property type="match status" value="1"/>
</dbReference>
<evidence type="ECO:0000313" key="2">
    <source>
        <dbReference type="EMBL" id="PTQ54285.1"/>
    </source>
</evidence>
<dbReference type="PROSITE" id="PS51353">
    <property type="entry name" value="ARSC"/>
    <property type="match status" value="1"/>
</dbReference>
<dbReference type="EMBL" id="PEBV01000005">
    <property type="protein sequence ID" value="PTQ54285.1"/>
    <property type="molecule type" value="Genomic_DNA"/>
</dbReference>
<comment type="similarity">
    <text evidence="1">Belongs to the ArsC family.</text>
</comment>
<dbReference type="CDD" id="cd03036">
    <property type="entry name" value="ArsC_like"/>
    <property type="match status" value="1"/>
</dbReference>
<dbReference type="Gene3D" id="3.40.30.10">
    <property type="entry name" value="Glutaredoxin"/>
    <property type="match status" value="1"/>
</dbReference>
<dbReference type="Proteomes" id="UP000244180">
    <property type="component" value="Unassembled WGS sequence"/>
</dbReference>
<protein>
    <submittedName>
        <fullName evidence="2">Arsenate reductase</fullName>
    </submittedName>
</protein>
<evidence type="ECO:0000256" key="1">
    <source>
        <dbReference type="PROSITE-ProRule" id="PRU01282"/>
    </source>
</evidence>
<dbReference type="NCBIfam" id="TIGR01617">
    <property type="entry name" value="arsC_related"/>
    <property type="match status" value="1"/>
</dbReference>
<dbReference type="InterPro" id="IPR036249">
    <property type="entry name" value="Thioredoxin-like_sf"/>
</dbReference>
<dbReference type="InterPro" id="IPR006660">
    <property type="entry name" value="Arsenate_reductase-like"/>
</dbReference>
<evidence type="ECO:0000313" key="3">
    <source>
        <dbReference type="Proteomes" id="UP000244180"/>
    </source>
</evidence>
<gene>
    <name evidence="2" type="ORF">HSCHL_0564</name>
</gene>
<dbReference type="AlphaFoldDB" id="A0A2T5GDQ2"/>